<comment type="caution">
    <text evidence="6">The sequence shown here is derived from an EMBL/GenBank/DDBJ whole genome shotgun (WGS) entry which is preliminary data.</text>
</comment>
<sequence>MRTRRGICYTEIDNMCYQKRKTDGNFAGAPMITNRKRLKSSSGLPVVVHSGQCDFLDTLPNDIVLCILAKLGSTAGCAADFFGVLSTCKRLNGLGLHSLVLSRLSTNCFAVKAKNWSESSHRFLKGCSDAGNAEASYTLGMITFYCLQNRGSGASFMAKAAIRSHAPALYSLAVIQFNGSGGSKNDKDLRAGVALCARSAFLGHIDALRELGHCLQDGYGVSKNVAEGRRLLIQANTRELAAVFSTTPSLFSGKRQKWNLVGSGCPLLSDFGCNVPAPESHPANRFLGEWFSEKPPSPELRLCSHGGCGRPETRKHEFRRCSVCGDVNYCSRACQALDWKLRHKTTCREAVDVNGGEINGNMNENNIIEMVVES</sequence>
<proteinExistence type="predicted"/>
<keyword evidence="7" id="KW-1185">Reference proteome</keyword>
<dbReference type="InterPro" id="IPR044508">
    <property type="entry name" value="At5g50450/At1g67340-like"/>
</dbReference>
<accession>A0A9R1VT27</accession>
<dbReference type="SUPFAM" id="SSF81901">
    <property type="entry name" value="HCP-like"/>
    <property type="match status" value="1"/>
</dbReference>
<dbReference type="Gene3D" id="6.10.140.2220">
    <property type="match status" value="1"/>
</dbReference>
<dbReference type="InterPro" id="IPR002893">
    <property type="entry name" value="Znf_MYND"/>
</dbReference>
<dbReference type="InterPro" id="IPR057136">
    <property type="entry name" value="At2g35280_TPR_dom"/>
</dbReference>
<dbReference type="Pfam" id="PF23310">
    <property type="entry name" value="TPR_27"/>
    <property type="match status" value="1"/>
</dbReference>
<keyword evidence="1" id="KW-0479">Metal-binding</keyword>
<dbReference type="SUPFAM" id="SSF144232">
    <property type="entry name" value="HIT/MYND zinc finger-like"/>
    <property type="match status" value="1"/>
</dbReference>
<dbReference type="OrthoDB" id="265717at2759"/>
<keyword evidence="3" id="KW-0862">Zinc</keyword>
<evidence type="ECO:0000313" key="6">
    <source>
        <dbReference type="EMBL" id="KAJ0213187.1"/>
    </source>
</evidence>
<evidence type="ECO:0000256" key="1">
    <source>
        <dbReference type="ARBA" id="ARBA00022723"/>
    </source>
</evidence>
<evidence type="ECO:0000256" key="4">
    <source>
        <dbReference type="PROSITE-ProRule" id="PRU00134"/>
    </source>
</evidence>
<dbReference type="GO" id="GO:0008270">
    <property type="term" value="F:zinc ion binding"/>
    <property type="evidence" value="ECO:0007669"/>
    <property type="project" value="UniProtKB-KW"/>
</dbReference>
<dbReference type="AlphaFoldDB" id="A0A9R1VT27"/>
<dbReference type="PANTHER" id="PTHR46758">
    <property type="entry name" value="MYND DOMAIN-CONTAINING"/>
    <property type="match status" value="1"/>
</dbReference>
<evidence type="ECO:0000256" key="3">
    <source>
        <dbReference type="ARBA" id="ARBA00022833"/>
    </source>
</evidence>
<keyword evidence="2 4" id="KW-0863">Zinc-finger</keyword>
<name>A0A9R1VT27_LACSA</name>
<protein>
    <recommendedName>
        <fullName evidence="5">MYND-type domain-containing protein</fullName>
    </recommendedName>
</protein>
<evidence type="ECO:0000256" key="2">
    <source>
        <dbReference type="ARBA" id="ARBA00022771"/>
    </source>
</evidence>
<gene>
    <name evidence="6" type="ORF">LSAT_V11C400157940</name>
</gene>
<dbReference type="Pfam" id="PF01753">
    <property type="entry name" value="zf-MYND"/>
    <property type="match status" value="1"/>
</dbReference>
<dbReference type="InterPro" id="IPR011990">
    <property type="entry name" value="TPR-like_helical_dom_sf"/>
</dbReference>
<organism evidence="6 7">
    <name type="scientific">Lactuca sativa</name>
    <name type="common">Garden lettuce</name>
    <dbReference type="NCBI Taxonomy" id="4236"/>
    <lineage>
        <taxon>Eukaryota</taxon>
        <taxon>Viridiplantae</taxon>
        <taxon>Streptophyta</taxon>
        <taxon>Embryophyta</taxon>
        <taxon>Tracheophyta</taxon>
        <taxon>Spermatophyta</taxon>
        <taxon>Magnoliopsida</taxon>
        <taxon>eudicotyledons</taxon>
        <taxon>Gunneridae</taxon>
        <taxon>Pentapetalae</taxon>
        <taxon>asterids</taxon>
        <taxon>campanulids</taxon>
        <taxon>Asterales</taxon>
        <taxon>Asteraceae</taxon>
        <taxon>Cichorioideae</taxon>
        <taxon>Cichorieae</taxon>
        <taxon>Lactucinae</taxon>
        <taxon>Lactuca</taxon>
    </lineage>
</organism>
<evidence type="ECO:0000259" key="5">
    <source>
        <dbReference type="PROSITE" id="PS50865"/>
    </source>
</evidence>
<evidence type="ECO:0000313" key="7">
    <source>
        <dbReference type="Proteomes" id="UP000235145"/>
    </source>
</evidence>
<reference evidence="6 7" key="1">
    <citation type="journal article" date="2017" name="Nat. Commun.">
        <title>Genome assembly with in vitro proximity ligation data and whole-genome triplication in lettuce.</title>
        <authorList>
            <person name="Reyes-Chin-Wo S."/>
            <person name="Wang Z."/>
            <person name="Yang X."/>
            <person name="Kozik A."/>
            <person name="Arikit S."/>
            <person name="Song C."/>
            <person name="Xia L."/>
            <person name="Froenicke L."/>
            <person name="Lavelle D.O."/>
            <person name="Truco M.J."/>
            <person name="Xia R."/>
            <person name="Zhu S."/>
            <person name="Xu C."/>
            <person name="Xu H."/>
            <person name="Xu X."/>
            <person name="Cox K."/>
            <person name="Korf I."/>
            <person name="Meyers B.C."/>
            <person name="Michelmore R.W."/>
        </authorList>
    </citation>
    <scope>NUCLEOTIDE SEQUENCE [LARGE SCALE GENOMIC DNA]</scope>
    <source>
        <strain evidence="7">cv. Salinas</strain>
        <tissue evidence="6">Seedlings</tissue>
    </source>
</reference>
<dbReference type="EMBL" id="NBSK02000004">
    <property type="protein sequence ID" value="KAJ0213187.1"/>
    <property type="molecule type" value="Genomic_DNA"/>
</dbReference>
<dbReference type="Gene3D" id="1.25.40.10">
    <property type="entry name" value="Tetratricopeptide repeat domain"/>
    <property type="match status" value="1"/>
</dbReference>
<dbReference type="PANTHER" id="PTHR46758:SF16">
    <property type="entry name" value="ZINC FINGER, MYND-TYPE, TETRATRICOPEPTIDE-LIKE HELICAL DOMAIN PROTEIN-RELATED"/>
    <property type="match status" value="1"/>
</dbReference>
<dbReference type="FunFam" id="6.10.140.2220:FF:000033">
    <property type="entry name" value="Predicted protein"/>
    <property type="match status" value="1"/>
</dbReference>
<dbReference type="Proteomes" id="UP000235145">
    <property type="component" value="Unassembled WGS sequence"/>
</dbReference>
<dbReference type="PROSITE" id="PS50865">
    <property type="entry name" value="ZF_MYND_2"/>
    <property type="match status" value="1"/>
</dbReference>
<feature type="domain" description="MYND-type" evidence="5">
    <location>
        <begin position="305"/>
        <end position="347"/>
    </location>
</feature>